<dbReference type="Gene3D" id="3.30.420.10">
    <property type="entry name" value="Ribonuclease H-like superfamily/Ribonuclease H"/>
    <property type="match status" value="1"/>
</dbReference>
<dbReference type="CDD" id="cd06222">
    <property type="entry name" value="RNase_H_like"/>
    <property type="match status" value="1"/>
</dbReference>
<dbReference type="PROSITE" id="PS50879">
    <property type="entry name" value="RNASE_H_1"/>
    <property type="match status" value="1"/>
</dbReference>
<comment type="caution">
    <text evidence="4">The sequence shown here is derived from an EMBL/GenBank/DDBJ whole genome shotgun (WGS) entry which is preliminary data.</text>
</comment>
<dbReference type="Pfam" id="PF13456">
    <property type="entry name" value="RVT_3"/>
    <property type="match status" value="1"/>
</dbReference>
<accession>A0AAV5KTI9</accession>
<name>A0AAV5KTI9_9ROSI</name>
<dbReference type="InterPro" id="IPR036691">
    <property type="entry name" value="Endo/exonu/phosph_ase_sf"/>
</dbReference>
<dbReference type="GO" id="GO:0003676">
    <property type="term" value="F:nucleic acid binding"/>
    <property type="evidence" value="ECO:0007669"/>
    <property type="project" value="InterPro"/>
</dbReference>
<dbReference type="InterPro" id="IPR025558">
    <property type="entry name" value="DUF4283"/>
</dbReference>
<dbReference type="InterPro" id="IPR002156">
    <property type="entry name" value="RNaseH_domain"/>
</dbReference>
<feature type="compositionally biased region" description="Basic and acidic residues" evidence="1">
    <location>
        <begin position="322"/>
        <end position="352"/>
    </location>
</feature>
<feature type="compositionally biased region" description="Polar residues" evidence="1">
    <location>
        <begin position="388"/>
        <end position="400"/>
    </location>
</feature>
<feature type="compositionally biased region" description="Polar residues" evidence="1">
    <location>
        <begin position="358"/>
        <end position="378"/>
    </location>
</feature>
<dbReference type="InterPro" id="IPR036397">
    <property type="entry name" value="RNaseH_sf"/>
</dbReference>
<keyword evidence="5" id="KW-1185">Reference proteome</keyword>
<dbReference type="Pfam" id="PF00078">
    <property type="entry name" value="RVT_1"/>
    <property type="match status" value="1"/>
</dbReference>
<reference evidence="4 5" key="1">
    <citation type="journal article" date="2021" name="Commun. Biol.">
        <title>The genome of Shorea leprosula (Dipterocarpaceae) highlights the ecological relevance of drought in aseasonal tropical rainforests.</title>
        <authorList>
            <person name="Ng K.K.S."/>
            <person name="Kobayashi M.J."/>
            <person name="Fawcett J.A."/>
            <person name="Hatakeyama M."/>
            <person name="Paape T."/>
            <person name="Ng C.H."/>
            <person name="Ang C.C."/>
            <person name="Tnah L.H."/>
            <person name="Lee C.T."/>
            <person name="Nishiyama T."/>
            <person name="Sese J."/>
            <person name="O'Brien M.J."/>
            <person name="Copetti D."/>
            <person name="Mohd Noor M.I."/>
            <person name="Ong R.C."/>
            <person name="Putra M."/>
            <person name="Sireger I.Z."/>
            <person name="Indrioko S."/>
            <person name="Kosugi Y."/>
            <person name="Izuno A."/>
            <person name="Isagi Y."/>
            <person name="Lee S.L."/>
            <person name="Shimizu K.K."/>
        </authorList>
    </citation>
    <scope>NUCLEOTIDE SEQUENCE [LARGE SCALE GENOMIC DNA]</scope>
    <source>
        <strain evidence="4">214</strain>
    </source>
</reference>
<feature type="compositionally biased region" description="Polar residues" evidence="1">
    <location>
        <begin position="270"/>
        <end position="286"/>
    </location>
</feature>
<dbReference type="InterPro" id="IPR012337">
    <property type="entry name" value="RNaseH-like_sf"/>
</dbReference>
<dbReference type="GO" id="GO:0004523">
    <property type="term" value="F:RNA-DNA hybrid ribonuclease activity"/>
    <property type="evidence" value="ECO:0007669"/>
    <property type="project" value="InterPro"/>
</dbReference>
<dbReference type="InterPro" id="IPR000477">
    <property type="entry name" value="RT_dom"/>
</dbReference>
<dbReference type="Pfam" id="PF03372">
    <property type="entry name" value="Exo_endo_phos"/>
    <property type="match status" value="1"/>
</dbReference>
<sequence>MSSAPNPRPSRQESDLLSRSVKRVRGDDHPPIAEDFQMIEEPTQPISYKDLVMRNEPIEISCDTSANPNYLEEESDEEDDGTMPTILISKEEKKRIRAPWVNSIIIKAFGTDRAGYNFVYPRIKAQWKPKGRLDCIDLGLDFFLIRFQEREDLARVLHGGPWFVGPYYLTIRQWEPSFNPEKAAFTTTAIWARLPRLPIEFYDRQILERIGNLLGTPLRIDAHTAHQSRGQYARICIQVDLDEPLIPCIRIVPLVPVEMDTDKETNMDLSMNNDNTDSVSSDQNSFGPWMVVERKKNRKKSNGRIPQTKMQHEKQSIPQNRNSDKQISRTDKILAPDKITAHSRETRGKESLKCPFSQLKSLHNGQELQLESSRSNRSVGHGSGFIPETQSCVGHPTSQRGQDHPIGEGSINVTAKGNPSNRRGHMGTGRGHSGMGYLGRTDFAIDHHRPPPQSILEQNLHVRTHEDGPSSTPTGGSTMLNDGSLHSDPTPVLFSRVWSMKVISWNCRGAANPNFKQMVMEIIREHNPSIFVVMETKLGETRSHEVAQTLGFPRWEIMEVDGFAGGIWLLWDDTRFTINILSRGRQVIHAMVKVRSHPSYSNFHWFLSVVYGRPQFDIRRLLWDNMTQFSDNISGPWMAIGDFNDIISQSEKFGGNPMPEYRIKAYIDCMNSCNLLDLGYHGPKYTWVGKRENNQTIRERLDRAWANPSWKEKFPEAFVQHLPRIISYHCPIVVSLDPFIPKVGEKPFRMEKFWMEHHSFKDLVHANWALNDLSLSDCVENFKSIVKLWSRATFDNLMKKKREISARLSGIQKALQFKSSTFLLQLEKDLTKEYQLILKHEEDMWFLKSRTQWIEDGDRNTRFFHVTALKRRTFNRIRCLKDANAFLEGLKLMMAVGVILCSPSTDAEIWFAVKSMKPWKAPGPDGLHAAFFQQYWDSINSKLCNEIRLVFSTGTMPESWNNSLICLIPKVQNPETISQFRPIGLCNVVYKIVTKIIVLRLKDLIGDLISPLQSSFVPGRRGIDNVFLLREFVYSFAKKKGRMSIIMSCISSTSFNVIINGSTTNKFQPSRGLYQGDPLSPYLFMLCIEFLSIKISEEARNDGWNGSKIGKMGPTVSHLFFADDLIFIGKASMDNAVYLDNLLKFFCDRSSQKINFAKSKILFSCNVSVATKLDICSKLSINETFALGKYLGFSITPKRLSKTDCLFIVDKVRTKLAGWKANMLSRAGRITLASSVLSAIPNYYMQGIYLLEAVHKELDYLSRQFIWGTSRERRRPHLVSWERITQPKKVGGLGLRSSKEANQASMAKAHWRLLTEKDKLCHILMKGIKWIPRSGDKILFWSDNWVGNRPLNEVLYGPFSLNGENLRINEVIRPSGEWDWDSIEYPLPEDIKSKIKAITIQSVSQYQDGFCWGLSSNGLFQTKSAYYLAKNIPNELQESWLWVWNIHSLPKNQHFIWQLRHGKLLTKEVLFAWGIADSDLCPRCQREPESLNHLFRECPYSNLLWDALTPFPINAMFLDLNFADWLRSHSCLQTNVGGLKWNTIFSFIIWSLWYLRNQLVHEGKNLPINVACDLIQSRIVDFQKYYSSKQQKLPGKATIFVKWNPPPEGAIKLNTDGSAFGNPGMAGAGGVFRDHLGNWILGFSRNIGHTTSIAAKLWAIRDGLKLVVSRGYNRLILETDSRIALTLLHAENCNFHSLAVLISDCRVLLRQLPDVQTTHIYREANSIDCRLLSQNGH</sequence>
<dbReference type="PROSITE" id="PS50878">
    <property type="entry name" value="RT_POL"/>
    <property type="match status" value="1"/>
</dbReference>
<protein>
    <recommendedName>
        <fullName evidence="6">Reverse transcriptase</fullName>
    </recommendedName>
</protein>
<organism evidence="4 5">
    <name type="scientific">Rubroshorea leprosula</name>
    <dbReference type="NCBI Taxonomy" id="152421"/>
    <lineage>
        <taxon>Eukaryota</taxon>
        <taxon>Viridiplantae</taxon>
        <taxon>Streptophyta</taxon>
        <taxon>Embryophyta</taxon>
        <taxon>Tracheophyta</taxon>
        <taxon>Spermatophyta</taxon>
        <taxon>Magnoliopsida</taxon>
        <taxon>eudicotyledons</taxon>
        <taxon>Gunneridae</taxon>
        <taxon>Pentapetalae</taxon>
        <taxon>rosids</taxon>
        <taxon>malvids</taxon>
        <taxon>Malvales</taxon>
        <taxon>Dipterocarpaceae</taxon>
        <taxon>Rubroshorea</taxon>
    </lineage>
</organism>
<feature type="region of interest" description="Disordered" evidence="1">
    <location>
        <begin position="1"/>
        <end position="40"/>
    </location>
</feature>
<dbReference type="Gene3D" id="3.60.10.10">
    <property type="entry name" value="Endonuclease/exonuclease/phosphatase"/>
    <property type="match status" value="1"/>
</dbReference>
<dbReference type="InterPro" id="IPR005135">
    <property type="entry name" value="Endo/exonuclease/phosphatase"/>
</dbReference>
<dbReference type="Pfam" id="PF14111">
    <property type="entry name" value="DUF4283"/>
    <property type="match status" value="1"/>
</dbReference>
<proteinExistence type="predicted"/>
<dbReference type="InterPro" id="IPR044730">
    <property type="entry name" value="RNase_H-like_dom_plant"/>
</dbReference>
<dbReference type="Proteomes" id="UP001054252">
    <property type="component" value="Unassembled WGS sequence"/>
</dbReference>
<feature type="compositionally biased region" description="Polar residues" evidence="1">
    <location>
        <begin position="469"/>
        <end position="481"/>
    </location>
</feature>
<dbReference type="PANTHER" id="PTHR33116">
    <property type="entry name" value="REVERSE TRANSCRIPTASE ZINC-BINDING DOMAIN-CONTAINING PROTEIN-RELATED-RELATED"/>
    <property type="match status" value="1"/>
</dbReference>
<dbReference type="CDD" id="cd01650">
    <property type="entry name" value="RT_nLTR_like"/>
    <property type="match status" value="1"/>
</dbReference>
<evidence type="ECO:0000313" key="4">
    <source>
        <dbReference type="EMBL" id="GKV27994.1"/>
    </source>
</evidence>
<feature type="domain" description="Reverse transcriptase" evidence="2">
    <location>
        <begin position="949"/>
        <end position="1195"/>
    </location>
</feature>
<dbReference type="SUPFAM" id="SSF56672">
    <property type="entry name" value="DNA/RNA polymerases"/>
    <property type="match status" value="1"/>
</dbReference>
<feature type="compositionally biased region" description="Gly residues" evidence="1">
    <location>
        <begin position="426"/>
        <end position="437"/>
    </location>
</feature>
<gene>
    <name evidence="4" type="ORF">SLEP1_g37098</name>
</gene>
<evidence type="ECO:0008006" key="6">
    <source>
        <dbReference type="Google" id="ProtNLM"/>
    </source>
</evidence>
<dbReference type="PANTHER" id="PTHR33116:SF70">
    <property type="entry name" value="NON-LTR RETROELEMENT REVERSE TRANSCRIPTASE-LIKE PROTEIN"/>
    <property type="match status" value="1"/>
</dbReference>
<evidence type="ECO:0000256" key="1">
    <source>
        <dbReference type="SAM" id="MobiDB-lite"/>
    </source>
</evidence>
<dbReference type="InterPro" id="IPR043502">
    <property type="entry name" value="DNA/RNA_pol_sf"/>
</dbReference>
<dbReference type="SUPFAM" id="SSF53098">
    <property type="entry name" value="Ribonuclease H-like"/>
    <property type="match status" value="1"/>
</dbReference>
<evidence type="ECO:0000313" key="5">
    <source>
        <dbReference type="Proteomes" id="UP001054252"/>
    </source>
</evidence>
<evidence type="ECO:0000259" key="3">
    <source>
        <dbReference type="PROSITE" id="PS50879"/>
    </source>
</evidence>
<evidence type="ECO:0000259" key="2">
    <source>
        <dbReference type="PROSITE" id="PS50878"/>
    </source>
</evidence>
<feature type="region of interest" description="Disordered" evidence="1">
    <location>
        <begin position="270"/>
        <end position="484"/>
    </location>
</feature>
<feature type="domain" description="RNase H type-1" evidence="3">
    <location>
        <begin position="1607"/>
        <end position="1737"/>
    </location>
</feature>
<dbReference type="SUPFAM" id="SSF56219">
    <property type="entry name" value="DNase I-like"/>
    <property type="match status" value="1"/>
</dbReference>
<dbReference type="InterPro" id="IPR026960">
    <property type="entry name" value="RVT-Znf"/>
</dbReference>
<dbReference type="EMBL" id="BPVZ01000078">
    <property type="protein sequence ID" value="GKV27994.1"/>
    <property type="molecule type" value="Genomic_DNA"/>
</dbReference>
<dbReference type="Pfam" id="PF13966">
    <property type="entry name" value="zf-RVT"/>
    <property type="match status" value="1"/>
</dbReference>
<feature type="compositionally biased region" description="Polar residues" evidence="1">
    <location>
        <begin position="411"/>
        <end position="421"/>
    </location>
</feature>